<feature type="region of interest" description="Disordered" evidence="1">
    <location>
        <begin position="172"/>
        <end position="316"/>
    </location>
</feature>
<dbReference type="AlphaFoldDB" id="A0A165S0Z9"/>
<keyword evidence="3" id="KW-1185">Reference proteome</keyword>
<feature type="compositionally biased region" description="Polar residues" evidence="1">
    <location>
        <begin position="201"/>
        <end position="217"/>
    </location>
</feature>
<evidence type="ECO:0000313" key="3">
    <source>
        <dbReference type="Proteomes" id="UP000076727"/>
    </source>
</evidence>
<feature type="compositionally biased region" description="Low complexity" evidence="1">
    <location>
        <begin position="248"/>
        <end position="266"/>
    </location>
</feature>
<dbReference type="Gene3D" id="6.10.250.3180">
    <property type="match status" value="1"/>
</dbReference>
<organism evidence="2 3">
    <name type="scientific">Daedalea quercina L-15889</name>
    <dbReference type="NCBI Taxonomy" id="1314783"/>
    <lineage>
        <taxon>Eukaryota</taxon>
        <taxon>Fungi</taxon>
        <taxon>Dikarya</taxon>
        <taxon>Basidiomycota</taxon>
        <taxon>Agaricomycotina</taxon>
        <taxon>Agaricomycetes</taxon>
        <taxon>Polyporales</taxon>
        <taxon>Fomitopsis</taxon>
    </lineage>
</organism>
<feature type="compositionally biased region" description="Low complexity" evidence="1">
    <location>
        <begin position="183"/>
        <end position="195"/>
    </location>
</feature>
<dbReference type="PANTHER" id="PTHR15141">
    <property type="entry name" value="TRANSCRIPTION ELONGATION FACTOR B POLYPEPTIDE 3"/>
    <property type="match status" value="1"/>
</dbReference>
<dbReference type="InterPro" id="IPR051870">
    <property type="entry name" value="Elongin-A_domain"/>
</dbReference>
<accession>A0A165S0Z9</accession>
<sequence>MQSDAERPPYRIPTLVQLCQRVASNYADSISAVSGMRYDLVKPILENCSVETLLRLEQTSPEISQDTGEIWKRLCLRTSVKAAQTCESDQGPEPECWRDQYFALQEMEAQRFEELKSRLRTIRQEANDRKKESQIKLTDRLPPAKRGKPWGAPVQPKTLLQRTRTEVARMQKGIYGTPMIPTKAKASPAASSASPVKRPMMSSTSTIQTTPSRSSAPSTHRSGSRVTVTTVAVRRTPASGSTPVVKDTSPPSTPSFTFDTTQSSPPSTSPPPACHSPPPHSTPVRTAVKKDPTSSIFMPKHRAFSQLPRSRNSTRT</sequence>
<dbReference type="EMBL" id="KV429046">
    <property type="protein sequence ID" value="KZT71397.1"/>
    <property type="molecule type" value="Genomic_DNA"/>
</dbReference>
<evidence type="ECO:0000256" key="1">
    <source>
        <dbReference type="SAM" id="MobiDB-lite"/>
    </source>
</evidence>
<evidence type="ECO:0008006" key="4">
    <source>
        <dbReference type="Google" id="ProtNLM"/>
    </source>
</evidence>
<dbReference type="GO" id="GO:0006368">
    <property type="term" value="P:transcription elongation by RNA polymerase II"/>
    <property type="evidence" value="ECO:0007669"/>
    <property type="project" value="InterPro"/>
</dbReference>
<feature type="compositionally biased region" description="Pro residues" evidence="1">
    <location>
        <begin position="267"/>
        <end position="281"/>
    </location>
</feature>
<dbReference type="GO" id="GO:0070449">
    <property type="term" value="C:elongin complex"/>
    <property type="evidence" value="ECO:0007669"/>
    <property type="project" value="InterPro"/>
</dbReference>
<evidence type="ECO:0000313" key="2">
    <source>
        <dbReference type="EMBL" id="KZT71397.1"/>
    </source>
</evidence>
<feature type="compositionally biased region" description="Polar residues" evidence="1">
    <location>
        <begin position="307"/>
        <end position="316"/>
    </location>
</feature>
<dbReference type="PANTHER" id="PTHR15141:SF76">
    <property type="entry name" value="TRANSCRIPTION ELONGATION FACTOR B POLYPEPTIDE 3"/>
    <property type="match status" value="1"/>
</dbReference>
<proteinExistence type="predicted"/>
<dbReference type="OrthoDB" id="21513at2759"/>
<feature type="compositionally biased region" description="Low complexity" evidence="1">
    <location>
        <begin position="218"/>
        <end position="239"/>
    </location>
</feature>
<dbReference type="STRING" id="1314783.A0A165S0Z9"/>
<dbReference type="Proteomes" id="UP000076727">
    <property type="component" value="Unassembled WGS sequence"/>
</dbReference>
<gene>
    <name evidence="2" type="ORF">DAEQUDRAFT_810054</name>
</gene>
<dbReference type="InterPro" id="IPR010684">
    <property type="entry name" value="RNA_pol_II_trans_fac_SIII_A"/>
</dbReference>
<feature type="compositionally biased region" description="Basic and acidic residues" evidence="1">
    <location>
        <begin position="125"/>
        <end position="139"/>
    </location>
</feature>
<reference evidence="2 3" key="1">
    <citation type="journal article" date="2016" name="Mol. Biol. Evol.">
        <title>Comparative Genomics of Early-Diverging Mushroom-Forming Fungi Provides Insights into the Origins of Lignocellulose Decay Capabilities.</title>
        <authorList>
            <person name="Nagy L.G."/>
            <person name="Riley R."/>
            <person name="Tritt A."/>
            <person name="Adam C."/>
            <person name="Daum C."/>
            <person name="Floudas D."/>
            <person name="Sun H."/>
            <person name="Yadav J.S."/>
            <person name="Pangilinan J."/>
            <person name="Larsson K.H."/>
            <person name="Matsuura K."/>
            <person name="Barry K."/>
            <person name="Labutti K."/>
            <person name="Kuo R."/>
            <person name="Ohm R.A."/>
            <person name="Bhattacharya S.S."/>
            <person name="Shirouzu T."/>
            <person name="Yoshinaga Y."/>
            <person name="Martin F.M."/>
            <person name="Grigoriev I.V."/>
            <person name="Hibbett D.S."/>
        </authorList>
    </citation>
    <scope>NUCLEOTIDE SEQUENCE [LARGE SCALE GENOMIC DNA]</scope>
    <source>
        <strain evidence="2 3">L-15889</strain>
    </source>
</reference>
<protein>
    <recommendedName>
        <fullName evidence="4">Elongin-A</fullName>
    </recommendedName>
</protein>
<name>A0A165S0Z9_9APHY</name>
<feature type="region of interest" description="Disordered" evidence="1">
    <location>
        <begin position="125"/>
        <end position="154"/>
    </location>
</feature>
<dbReference type="Pfam" id="PF06881">
    <property type="entry name" value="Elongin_A"/>
    <property type="match status" value="1"/>
</dbReference>